<dbReference type="Pfam" id="PF16173">
    <property type="entry name" value="DUF4874"/>
    <property type="match status" value="1"/>
</dbReference>
<feature type="domain" description="DUF4874" evidence="3">
    <location>
        <begin position="55"/>
        <end position="216"/>
    </location>
</feature>
<accession>A0ABY4ZVU3</accession>
<keyword evidence="1" id="KW-0732">Signal</keyword>
<evidence type="ECO:0000256" key="1">
    <source>
        <dbReference type="SAM" id="SignalP"/>
    </source>
</evidence>
<name>A0ABY4ZVU3_9CAUL</name>
<feature type="chain" id="PRO_5046958241" evidence="1">
    <location>
        <begin position="26"/>
        <end position="483"/>
    </location>
</feature>
<protein>
    <submittedName>
        <fullName evidence="4">DUF4832 domain-containing protein</fullName>
    </submittedName>
</protein>
<feature type="signal peptide" evidence="1">
    <location>
        <begin position="1"/>
        <end position="25"/>
    </location>
</feature>
<evidence type="ECO:0000259" key="2">
    <source>
        <dbReference type="Pfam" id="PF16116"/>
    </source>
</evidence>
<evidence type="ECO:0000259" key="3">
    <source>
        <dbReference type="Pfam" id="PF16173"/>
    </source>
</evidence>
<dbReference type="EMBL" id="CP096040">
    <property type="protein sequence ID" value="USQ96299.1"/>
    <property type="molecule type" value="Genomic_DNA"/>
</dbReference>
<dbReference type="InterPro" id="IPR032379">
    <property type="entry name" value="DUF4874"/>
</dbReference>
<organism evidence="4 5">
    <name type="scientific">Caulobacter segnis</name>
    <dbReference type="NCBI Taxonomy" id="88688"/>
    <lineage>
        <taxon>Bacteria</taxon>
        <taxon>Pseudomonadati</taxon>
        <taxon>Pseudomonadota</taxon>
        <taxon>Alphaproteobacteria</taxon>
        <taxon>Caulobacterales</taxon>
        <taxon>Caulobacteraceae</taxon>
        <taxon>Caulobacter</taxon>
    </lineage>
</organism>
<dbReference type="Pfam" id="PF16116">
    <property type="entry name" value="DUF4832"/>
    <property type="match status" value="1"/>
</dbReference>
<gene>
    <name evidence="4" type="ORF">MZV50_01500</name>
</gene>
<evidence type="ECO:0000313" key="4">
    <source>
        <dbReference type="EMBL" id="USQ96299.1"/>
    </source>
</evidence>
<evidence type="ECO:0000313" key="5">
    <source>
        <dbReference type="Proteomes" id="UP001057520"/>
    </source>
</evidence>
<proteinExistence type="predicted"/>
<dbReference type="Proteomes" id="UP001057520">
    <property type="component" value="Chromosome"/>
</dbReference>
<reference evidence="4 5" key="1">
    <citation type="submission" date="2022-04" db="EMBL/GenBank/DDBJ databases">
        <title>Genome sequence of soybean root-associated Caulobacter segnis RL271.</title>
        <authorList>
            <person name="Longley R."/>
            <person name="Bonito G."/>
            <person name="Trigodet F."/>
            <person name="Crosson S."/>
            <person name="Fiebig A."/>
        </authorList>
    </citation>
    <scope>NUCLEOTIDE SEQUENCE [LARGE SCALE GENOMIC DNA]</scope>
    <source>
        <strain evidence="4 5">RL271</strain>
    </source>
</reference>
<sequence length="483" mass="52909">MVRSPRAQRWLGHASLALLSVAAVAAGSLGDAATAQAVSPNRVADFRVSDADLPNPERGFYRAADTDLGALDPAFVAKTYAEGDRLIYARIDLAPYRDRDLPAAFLERLERGFETARRGGVKLIIRATYNYPRGETEYRDAQDASLPWVLAHLAALKPLLQRNEDAIAFMQAGFIGAWGEWHTSSHDLTAPEARTRIKDALLAATPNRFVQFRYPPYIQDWSPEPPDLAAALDGGFRLGFHNDCFLASDTDVGTYDDDPVPRERQRRYVDALGDLAPFGGETCNPADDPSPRPRTTCDDILIEGQRFNLTYLNEGYYRRPFHDRWRARGCLDAVRARMGYRLALVTANHPARVAPGGELAVSIVVRNLGWARLYNPRPVEIILRDGQSGVMRRLPARGGEPRRWLPGSDSGATLTVTVPDDAAGPQEILLALPDAAPRLKGDARFAIRLANADDGAKGQGWDATSGAFSLGTRVEVVGKSVAP</sequence>
<keyword evidence="5" id="KW-1185">Reference proteome</keyword>
<feature type="domain" description="DUF4832" evidence="2">
    <location>
        <begin position="237"/>
        <end position="451"/>
    </location>
</feature>
<dbReference type="InterPro" id="IPR032267">
    <property type="entry name" value="DUF4832"/>
</dbReference>